<keyword evidence="4" id="KW-0677">Repeat</keyword>
<evidence type="ECO:0000256" key="5">
    <source>
        <dbReference type="ARBA" id="ARBA00023203"/>
    </source>
</evidence>
<dbReference type="Pfam" id="PF02174">
    <property type="entry name" value="IRS"/>
    <property type="match status" value="1"/>
</dbReference>
<dbReference type="PROSITE" id="PS51016">
    <property type="entry name" value="MYTH4"/>
    <property type="match status" value="1"/>
</dbReference>
<dbReference type="InterPro" id="IPR019748">
    <property type="entry name" value="FERM_central"/>
</dbReference>
<dbReference type="SMART" id="SM00295">
    <property type="entry name" value="B41"/>
    <property type="match status" value="1"/>
</dbReference>
<sequence>MEQIRSSRQNGYAKEMESSDKRLNSSKSQAITNGDAHNNNHHHPASESGRDGCSSWVESRIDHVDDNRSDITQSSNINDGKFSLLQFALYNFRDVVDKYELIRSADGSFSGSIKLLESLKSKKKNKKKNGSGSDWTWRELSDLVKFSKAPITNSLLKLSPPELNKIAIECFASIMRFMGDLPLLKNQTEVDCVYTILVNCYQWPQLRDEVYCQLMKQTTNNKSARLDSCQRGWRLFSIVAAYFDCSENLRPYLHKFLETSAYDKRRAYYATAMVCLQNLRKTMKYGGRKNVPSIEEIAAIAAGRNSKRQMYRLPGGTERIINTKSSTVVSDIIEEICSMLNVNNPVEMQEFSLYCIIDGDLYTMPLNREEYILDVTTELLKNGQTFYLIFCRSVWYYPLRLDCQLYIEVIFNQVAPDYLEGLLLITPGERLKENQVSDISRIAALLHRAANMDHEPTKDEVKYLLPKPILPMKEIRPPQWVEMVQSNWNDMGALTTTEAKAQCLDILQKWPLFGSCFFAIRHIQADSPNHPDYILALNKEGAHFLDILTHETIWDYPFDQIISTRKIRAEDEALFLDMKCGNLMTYKITRIQTDQAHEISRLIRQYIDIQNSDKGERGQQVSTISRNANSNYSS</sequence>
<evidence type="ECO:0000313" key="10">
    <source>
        <dbReference type="Proteomes" id="UP000015104"/>
    </source>
</evidence>
<dbReference type="InterPro" id="IPR051567">
    <property type="entry name" value="Unconventional_Myosin_ATPase"/>
</dbReference>
<proteinExistence type="inferred from homology"/>
<dbReference type="AlphaFoldDB" id="T1KTQ6"/>
<dbReference type="Pfam" id="PF00373">
    <property type="entry name" value="FERM_M"/>
    <property type="match status" value="1"/>
</dbReference>
<keyword evidence="3" id="KW-0963">Cytoplasm</keyword>
<dbReference type="PANTHER" id="PTHR22692:SF26">
    <property type="entry name" value="SH3 DOMAIN-CONTAINING PROTEIN"/>
    <property type="match status" value="1"/>
</dbReference>
<evidence type="ECO:0000256" key="2">
    <source>
        <dbReference type="ARBA" id="ARBA00008314"/>
    </source>
</evidence>
<name>T1KTQ6_TETUR</name>
<feature type="compositionally biased region" description="Polar residues" evidence="6">
    <location>
        <begin position="1"/>
        <end position="10"/>
    </location>
</feature>
<dbReference type="Pfam" id="PF00784">
    <property type="entry name" value="MyTH4"/>
    <property type="match status" value="1"/>
</dbReference>
<dbReference type="InterPro" id="IPR041795">
    <property type="entry name" value="MyoXV_FERM_C"/>
</dbReference>
<dbReference type="InterPro" id="IPR000299">
    <property type="entry name" value="FERM_domain"/>
</dbReference>
<dbReference type="InterPro" id="IPR038185">
    <property type="entry name" value="MyTH4_dom_sf"/>
</dbReference>
<dbReference type="PANTHER" id="PTHR22692">
    <property type="entry name" value="MYOSIN VII, XV"/>
    <property type="match status" value="1"/>
</dbReference>
<dbReference type="HOGENOM" id="CLU_021039_1_0_1"/>
<comment type="similarity">
    <text evidence="2">Belongs to the TRAFAC class myosin-kinesin ATPase superfamily. Myosin family.</text>
</comment>
<evidence type="ECO:0000313" key="9">
    <source>
        <dbReference type="EnsemblMetazoa" id="tetur21g00610.1"/>
    </source>
</evidence>
<dbReference type="CDD" id="cd01765">
    <property type="entry name" value="FERM_F0_F1"/>
    <property type="match status" value="1"/>
</dbReference>
<dbReference type="Gene3D" id="2.30.29.30">
    <property type="entry name" value="Pleckstrin-homology domain (PH domain)/Phosphotyrosine-binding domain (PTB)"/>
    <property type="match status" value="1"/>
</dbReference>
<dbReference type="InterPro" id="IPR019749">
    <property type="entry name" value="Band_41_domain"/>
</dbReference>
<dbReference type="EnsemblMetazoa" id="tetur21g00610.1">
    <property type="protein sequence ID" value="tetur21g00610.1"/>
    <property type="gene ID" value="tetur21g00610"/>
</dbReference>
<comment type="subcellular location">
    <subcellularLocation>
        <location evidence="1">Cytoplasm</location>
    </subcellularLocation>
</comment>
<dbReference type="GO" id="GO:0009887">
    <property type="term" value="P:animal organ morphogenesis"/>
    <property type="evidence" value="ECO:0007669"/>
    <property type="project" value="UniProtKB-ARBA"/>
</dbReference>
<dbReference type="PROSITE" id="PS50057">
    <property type="entry name" value="FERM_3"/>
    <property type="match status" value="1"/>
</dbReference>
<feature type="region of interest" description="Disordered" evidence="6">
    <location>
        <begin position="1"/>
        <end position="54"/>
    </location>
</feature>
<evidence type="ECO:0000256" key="1">
    <source>
        <dbReference type="ARBA" id="ARBA00004496"/>
    </source>
</evidence>
<dbReference type="InterPro" id="IPR035963">
    <property type="entry name" value="FERM_2"/>
</dbReference>
<dbReference type="InterPro" id="IPR000857">
    <property type="entry name" value="MyTH4_dom"/>
</dbReference>
<dbReference type="GO" id="GO:0005856">
    <property type="term" value="C:cytoskeleton"/>
    <property type="evidence" value="ECO:0007669"/>
    <property type="project" value="InterPro"/>
</dbReference>
<feature type="compositionally biased region" description="Basic and acidic residues" evidence="6">
    <location>
        <begin position="14"/>
        <end position="23"/>
    </location>
</feature>
<accession>T1KTQ6</accession>
<dbReference type="EMBL" id="CAEY01000545">
    <property type="status" value="NOT_ANNOTATED_CDS"/>
    <property type="molecule type" value="Genomic_DNA"/>
</dbReference>
<evidence type="ECO:0008006" key="11">
    <source>
        <dbReference type="Google" id="ProtNLM"/>
    </source>
</evidence>
<dbReference type="STRING" id="32264.T1KTQ6"/>
<evidence type="ECO:0000259" key="8">
    <source>
        <dbReference type="PROSITE" id="PS51016"/>
    </source>
</evidence>
<reference evidence="9" key="2">
    <citation type="submission" date="2015-06" db="UniProtKB">
        <authorList>
            <consortium name="EnsemblMetazoa"/>
        </authorList>
    </citation>
    <scope>IDENTIFICATION</scope>
</reference>
<dbReference type="CDD" id="cd14473">
    <property type="entry name" value="FERM_B-lobe"/>
    <property type="match status" value="1"/>
</dbReference>
<dbReference type="GO" id="GO:0071944">
    <property type="term" value="C:cell periphery"/>
    <property type="evidence" value="ECO:0007669"/>
    <property type="project" value="UniProtKB-ARBA"/>
</dbReference>
<reference evidence="10" key="1">
    <citation type="submission" date="2011-08" db="EMBL/GenBank/DDBJ databases">
        <authorList>
            <person name="Rombauts S."/>
        </authorList>
    </citation>
    <scope>NUCLEOTIDE SEQUENCE</scope>
    <source>
        <strain evidence="10">London</strain>
    </source>
</reference>
<evidence type="ECO:0000256" key="6">
    <source>
        <dbReference type="SAM" id="MobiDB-lite"/>
    </source>
</evidence>
<evidence type="ECO:0000256" key="4">
    <source>
        <dbReference type="ARBA" id="ARBA00022737"/>
    </source>
</evidence>
<dbReference type="InterPro" id="IPR002404">
    <property type="entry name" value="IRS_PTB"/>
</dbReference>
<dbReference type="Gene3D" id="1.25.40.530">
    <property type="entry name" value="MyTH4 domain"/>
    <property type="match status" value="1"/>
</dbReference>
<dbReference type="GO" id="GO:0003779">
    <property type="term" value="F:actin binding"/>
    <property type="evidence" value="ECO:0007669"/>
    <property type="project" value="UniProtKB-KW"/>
</dbReference>
<feature type="domain" description="FERM" evidence="7">
    <location>
        <begin position="306"/>
        <end position="614"/>
    </location>
</feature>
<dbReference type="Proteomes" id="UP000015104">
    <property type="component" value="Unassembled WGS sequence"/>
</dbReference>
<keyword evidence="10" id="KW-1185">Reference proteome</keyword>
<dbReference type="SMART" id="SM00139">
    <property type="entry name" value="MyTH4"/>
    <property type="match status" value="1"/>
</dbReference>
<dbReference type="eggNOG" id="KOG4229">
    <property type="taxonomic scope" value="Eukaryota"/>
</dbReference>
<evidence type="ECO:0000259" key="7">
    <source>
        <dbReference type="PROSITE" id="PS50057"/>
    </source>
</evidence>
<dbReference type="GO" id="GO:0005737">
    <property type="term" value="C:cytoplasm"/>
    <property type="evidence" value="ECO:0007669"/>
    <property type="project" value="UniProtKB-SubCell"/>
</dbReference>
<dbReference type="GO" id="GO:0048731">
    <property type="term" value="P:system development"/>
    <property type="evidence" value="ECO:0007669"/>
    <property type="project" value="UniProtKB-ARBA"/>
</dbReference>
<feature type="compositionally biased region" description="Polar residues" evidence="6">
    <location>
        <begin position="25"/>
        <end position="37"/>
    </location>
</feature>
<dbReference type="SUPFAM" id="SSF50729">
    <property type="entry name" value="PH domain-like"/>
    <property type="match status" value="1"/>
</dbReference>
<dbReference type="InterPro" id="IPR011993">
    <property type="entry name" value="PH-like_dom_sf"/>
</dbReference>
<organism evidence="9 10">
    <name type="scientific">Tetranychus urticae</name>
    <name type="common">Two-spotted spider mite</name>
    <dbReference type="NCBI Taxonomy" id="32264"/>
    <lineage>
        <taxon>Eukaryota</taxon>
        <taxon>Metazoa</taxon>
        <taxon>Ecdysozoa</taxon>
        <taxon>Arthropoda</taxon>
        <taxon>Chelicerata</taxon>
        <taxon>Arachnida</taxon>
        <taxon>Acari</taxon>
        <taxon>Acariformes</taxon>
        <taxon>Trombidiformes</taxon>
        <taxon>Prostigmata</taxon>
        <taxon>Eleutherengona</taxon>
        <taxon>Raphignathae</taxon>
        <taxon>Tetranychoidea</taxon>
        <taxon>Tetranychidae</taxon>
        <taxon>Tetranychus</taxon>
    </lineage>
</organism>
<dbReference type="SUPFAM" id="SSF47031">
    <property type="entry name" value="Second domain of FERM"/>
    <property type="match status" value="1"/>
</dbReference>
<evidence type="ECO:0000256" key="3">
    <source>
        <dbReference type="ARBA" id="ARBA00022490"/>
    </source>
</evidence>
<feature type="domain" description="MyTH4" evidence="8">
    <location>
        <begin position="146"/>
        <end position="301"/>
    </location>
</feature>
<dbReference type="CDD" id="cd13201">
    <property type="entry name" value="FERM_C_MyoXV"/>
    <property type="match status" value="1"/>
</dbReference>
<keyword evidence="5" id="KW-0009">Actin-binding</keyword>
<protein>
    <recommendedName>
        <fullName evidence="11">MyTH4 domain-containing protein</fullName>
    </recommendedName>
</protein>